<keyword evidence="10 19" id="KW-0418">Kinase</keyword>
<reference evidence="27" key="1">
    <citation type="submission" date="2025-08" db="UniProtKB">
        <authorList>
            <consortium name="RefSeq"/>
        </authorList>
    </citation>
    <scope>IDENTIFICATION</scope>
    <source>
        <tissue evidence="27">Fruit stalk</tissue>
    </source>
</reference>
<dbReference type="InterPro" id="IPR011009">
    <property type="entry name" value="Kinase-like_dom_sf"/>
</dbReference>
<dbReference type="InterPro" id="IPR003609">
    <property type="entry name" value="Pan_app"/>
</dbReference>
<dbReference type="AlphaFoldDB" id="A0A6P5WMC7"/>
<feature type="domain" description="Bulb-type lectin" evidence="24">
    <location>
        <begin position="29"/>
        <end position="152"/>
    </location>
</feature>
<protein>
    <recommendedName>
        <fullName evidence="19">Receptor-like serine/threonine-protein kinase</fullName>
        <ecNumber evidence="19">2.7.11.1</ecNumber>
    </recommendedName>
</protein>
<dbReference type="InterPro" id="IPR008271">
    <property type="entry name" value="Ser/Thr_kinase_AS"/>
</dbReference>
<dbReference type="SUPFAM" id="SSF57414">
    <property type="entry name" value="Hairpin loop containing domain-like"/>
    <property type="match status" value="1"/>
</dbReference>
<evidence type="ECO:0000256" key="17">
    <source>
        <dbReference type="ARBA" id="ARBA00047899"/>
    </source>
</evidence>
<evidence type="ECO:0000256" key="4">
    <source>
        <dbReference type="ARBA" id="ARBA00022553"/>
    </source>
</evidence>
<dbReference type="InterPro" id="IPR001480">
    <property type="entry name" value="Bulb-type_lectin_dom"/>
</dbReference>
<name>A0A6P5WMC7_DURZI</name>
<dbReference type="GO" id="GO:0048544">
    <property type="term" value="P:recognition of pollen"/>
    <property type="evidence" value="ECO:0007669"/>
    <property type="project" value="InterPro"/>
</dbReference>
<dbReference type="OrthoDB" id="643280at2759"/>
<evidence type="ECO:0000256" key="1">
    <source>
        <dbReference type="ARBA" id="ARBA00004251"/>
    </source>
</evidence>
<keyword evidence="15" id="KW-0675">Receptor</keyword>
<dbReference type="GO" id="GO:0005524">
    <property type="term" value="F:ATP binding"/>
    <property type="evidence" value="ECO:0007669"/>
    <property type="project" value="UniProtKB-UniRule"/>
</dbReference>
<evidence type="ECO:0000256" key="3">
    <source>
        <dbReference type="ARBA" id="ARBA00022527"/>
    </source>
</evidence>
<dbReference type="CDD" id="cd14066">
    <property type="entry name" value="STKc_IRAK"/>
    <property type="match status" value="1"/>
</dbReference>
<dbReference type="PANTHER" id="PTHR47974">
    <property type="entry name" value="OS07G0415500 PROTEIN"/>
    <property type="match status" value="1"/>
</dbReference>
<dbReference type="FunFam" id="1.10.510.10:FF:000537">
    <property type="entry name" value="Putative receptor-like protein kinase"/>
    <property type="match status" value="1"/>
</dbReference>
<proteinExistence type="inferred from homology"/>
<dbReference type="GO" id="GO:0005886">
    <property type="term" value="C:plasma membrane"/>
    <property type="evidence" value="ECO:0007669"/>
    <property type="project" value="UniProtKB-SubCell"/>
</dbReference>
<evidence type="ECO:0000256" key="13">
    <source>
        <dbReference type="ARBA" id="ARBA00023136"/>
    </source>
</evidence>
<evidence type="ECO:0000256" key="5">
    <source>
        <dbReference type="ARBA" id="ARBA00022679"/>
    </source>
</evidence>
<evidence type="ECO:0000256" key="16">
    <source>
        <dbReference type="ARBA" id="ARBA00023180"/>
    </source>
</evidence>
<dbReference type="GO" id="GO:0004674">
    <property type="term" value="F:protein serine/threonine kinase activity"/>
    <property type="evidence" value="ECO:0007669"/>
    <property type="project" value="UniProtKB-KW"/>
</dbReference>
<keyword evidence="9 19" id="KW-0547">Nucleotide-binding</keyword>
<keyword evidence="13 21" id="KW-0472">Membrane</keyword>
<evidence type="ECO:0000256" key="9">
    <source>
        <dbReference type="ARBA" id="ARBA00022741"/>
    </source>
</evidence>
<feature type="binding site" evidence="20">
    <location>
        <position position="519"/>
    </location>
    <ligand>
        <name>ATP</name>
        <dbReference type="ChEBI" id="CHEBI:30616"/>
    </ligand>
</feature>
<evidence type="ECO:0000256" key="15">
    <source>
        <dbReference type="ARBA" id="ARBA00023170"/>
    </source>
</evidence>
<evidence type="ECO:0000256" key="12">
    <source>
        <dbReference type="ARBA" id="ARBA00022989"/>
    </source>
</evidence>
<keyword evidence="5 19" id="KW-0808">Transferase</keyword>
<dbReference type="KEGG" id="dzi:111275844"/>
<dbReference type="Proteomes" id="UP000515121">
    <property type="component" value="Unplaced"/>
</dbReference>
<dbReference type="EC" id="2.7.11.1" evidence="19"/>
<dbReference type="InterPro" id="IPR000858">
    <property type="entry name" value="S_locus_glycoprot_dom"/>
</dbReference>
<keyword evidence="12 21" id="KW-1133">Transmembrane helix</keyword>
<evidence type="ECO:0000256" key="6">
    <source>
        <dbReference type="ARBA" id="ARBA00022692"/>
    </source>
</evidence>
<keyword evidence="4" id="KW-0597">Phosphoprotein</keyword>
<comment type="subcellular location">
    <subcellularLocation>
        <location evidence="1">Cell membrane</location>
        <topology evidence="1">Single-pass type I membrane protein</topology>
    </subcellularLocation>
</comment>
<dbReference type="RefSeq" id="XP_022717139.1">
    <property type="nucleotide sequence ID" value="XM_022861404.1"/>
</dbReference>
<gene>
    <name evidence="27" type="primary">LOC111275844</name>
</gene>
<evidence type="ECO:0000256" key="7">
    <source>
        <dbReference type="ARBA" id="ARBA00022729"/>
    </source>
</evidence>
<dbReference type="InterPro" id="IPR036426">
    <property type="entry name" value="Bulb-type_lectin_dom_sf"/>
</dbReference>
<keyword evidence="6 21" id="KW-0812">Transmembrane</keyword>
<dbReference type="Gene3D" id="2.90.10.10">
    <property type="entry name" value="Bulb-type lectin domain"/>
    <property type="match status" value="1"/>
</dbReference>
<comment type="similarity">
    <text evidence="19">Belongs to the protein kinase superfamily. Ser/Thr protein kinase family.</text>
</comment>
<evidence type="ECO:0000256" key="21">
    <source>
        <dbReference type="SAM" id="Phobius"/>
    </source>
</evidence>
<comment type="catalytic activity">
    <reaction evidence="18 19">
        <text>L-seryl-[protein] + ATP = O-phospho-L-seryl-[protein] + ADP + H(+)</text>
        <dbReference type="Rhea" id="RHEA:17989"/>
        <dbReference type="Rhea" id="RHEA-COMP:9863"/>
        <dbReference type="Rhea" id="RHEA-COMP:11604"/>
        <dbReference type="ChEBI" id="CHEBI:15378"/>
        <dbReference type="ChEBI" id="CHEBI:29999"/>
        <dbReference type="ChEBI" id="CHEBI:30616"/>
        <dbReference type="ChEBI" id="CHEBI:83421"/>
        <dbReference type="ChEBI" id="CHEBI:456216"/>
        <dbReference type="EC" id="2.7.11.1"/>
    </reaction>
</comment>
<evidence type="ECO:0000256" key="2">
    <source>
        <dbReference type="ARBA" id="ARBA00022475"/>
    </source>
</evidence>
<dbReference type="SUPFAM" id="SSF51110">
    <property type="entry name" value="alpha-D-mannose-specific plant lectins"/>
    <property type="match status" value="1"/>
</dbReference>
<dbReference type="PROSITE" id="PS50927">
    <property type="entry name" value="BULB_LECTIN"/>
    <property type="match status" value="1"/>
</dbReference>
<dbReference type="Pfam" id="PF08276">
    <property type="entry name" value="PAN_2"/>
    <property type="match status" value="1"/>
</dbReference>
<dbReference type="PROSITE" id="PS50011">
    <property type="entry name" value="PROTEIN_KINASE_DOM"/>
    <property type="match status" value="1"/>
</dbReference>
<evidence type="ECO:0000256" key="19">
    <source>
        <dbReference type="PIRNR" id="PIRNR000641"/>
    </source>
</evidence>
<feature type="domain" description="Protein kinase" evidence="23">
    <location>
        <begin position="491"/>
        <end position="774"/>
    </location>
</feature>
<dbReference type="InterPro" id="IPR000719">
    <property type="entry name" value="Prot_kinase_dom"/>
</dbReference>
<dbReference type="SUPFAM" id="SSF56112">
    <property type="entry name" value="Protein kinase-like (PK-like)"/>
    <property type="match status" value="1"/>
</dbReference>
<dbReference type="Pfam" id="PF01453">
    <property type="entry name" value="B_lectin"/>
    <property type="match status" value="1"/>
</dbReference>
<feature type="transmembrane region" description="Helical" evidence="21">
    <location>
        <begin position="440"/>
        <end position="460"/>
    </location>
</feature>
<dbReference type="PROSITE" id="PS50948">
    <property type="entry name" value="PAN"/>
    <property type="match status" value="1"/>
</dbReference>
<evidence type="ECO:0000313" key="26">
    <source>
        <dbReference type="Proteomes" id="UP000515121"/>
    </source>
</evidence>
<dbReference type="PANTHER" id="PTHR47974:SF19">
    <property type="entry name" value="RECEPTOR-LIKE SERINE_THREONINE-PROTEIN KINASE"/>
    <property type="match status" value="1"/>
</dbReference>
<dbReference type="CDD" id="cd01098">
    <property type="entry name" value="PAN_AP_plant"/>
    <property type="match status" value="1"/>
</dbReference>
<keyword evidence="7 22" id="KW-0732">Signal</keyword>
<dbReference type="GeneID" id="111275844"/>
<keyword evidence="8" id="KW-0430">Lectin</keyword>
<evidence type="ECO:0000256" key="8">
    <source>
        <dbReference type="ARBA" id="ARBA00022734"/>
    </source>
</evidence>
<dbReference type="CDD" id="cd00028">
    <property type="entry name" value="B_lectin"/>
    <property type="match status" value="1"/>
</dbReference>
<keyword evidence="16" id="KW-0325">Glycoprotein</keyword>
<dbReference type="Pfam" id="PF00954">
    <property type="entry name" value="S_locus_glycop"/>
    <property type="match status" value="1"/>
</dbReference>
<feature type="chain" id="PRO_5027996843" description="Receptor-like serine/threonine-protein kinase" evidence="22">
    <location>
        <begin position="27"/>
        <end position="782"/>
    </location>
</feature>
<dbReference type="PROSITE" id="PS00108">
    <property type="entry name" value="PROTEIN_KINASE_ST"/>
    <property type="match status" value="1"/>
</dbReference>
<organism evidence="26 27">
    <name type="scientific">Durio zibethinus</name>
    <name type="common">Durian</name>
    <dbReference type="NCBI Taxonomy" id="66656"/>
    <lineage>
        <taxon>Eukaryota</taxon>
        <taxon>Viridiplantae</taxon>
        <taxon>Streptophyta</taxon>
        <taxon>Embryophyta</taxon>
        <taxon>Tracheophyta</taxon>
        <taxon>Spermatophyta</taxon>
        <taxon>Magnoliopsida</taxon>
        <taxon>eudicotyledons</taxon>
        <taxon>Gunneridae</taxon>
        <taxon>Pentapetalae</taxon>
        <taxon>rosids</taxon>
        <taxon>malvids</taxon>
        <taxon>Malvales</taxon>
        <taxon>Malvaceae</taxon>
        <taxon>Helicteroideae</taxon>
        <taxon>Durio</taxon>
    </lineage>
</organism>
<accession>A0A6P5WMC7</accession>
<evidence type="ECO:0000259" key="24">
    <source>
        <dbReference type="PROSITE" id="PS50927"/>
    </source>
</evidence>
<evidence type="ECO:0000313" key="27">
    <source>
        <dbReference type="RefSeq" id="XP_022717139.1"/>
    </source>
</evidence>
<dbReference type="Pfam" id="PF00069">
    <property type="entry name" value="Pkinase"/>
    <property type="match status" value="1"/>
</dbReference>
<dbReference type="Gene3D" id="3.30.200.20">
    <property type="entry name" value="Phosphorylase Kinase, domain 1"/>
    <property type="match status" value="1"/>
</dbReference>
<evidence type="ECO:0000256" key="22">
    <source>
        <dbReference type="SAM" id="SignalP"/>
    </source>
</evidence>
<dbReference type="PROSITE" id="PS00107">
    <property type="entry name" value="PROTEIN_KINASE_ATP"/>
    <property type="match status" value="1"/>
</dbReference>
<evidence type="ECO:0000256" key="18">
    <source>
        <dbReference type="ARBA" id="ARBA00048679"/>
    </source>
</evidence>
<dbReference type="InterPro" id="IPR017441">
    <property type="entry name" value="Protein_kinase_ATP_BS"/>
</dbReference>
<keyword evidence="14" id="KW-1015">Disulfide bond</keyword>
<dbReference type="FunFam" id="3.30.200.20:FF:000370">
    <property type="entry name" value="Receptor-like protein kinase 4"/>
    <property type="match status" value="1"/>
</dbReference>
<dbReference type="SMART" id="SM00108">
    <property type="entry name" value="B_lectin"/>
    <property type="match status" value="1"/>
</dbReference>
<dbReference type="PIRSF" id="PIRSF000641">
    <property type="entry name" value="SRK"/>
    <property type="match status" value="1"/>
</dbReference>
<keyword evidence="26" id="KW-1185">Reference proteome</keyword>
<keyword evidence="11 19" id="KW-0067">ATP-binding</keyword>
<comment type="catalytic activity">
    <reaction evidence="17 19">
        <text>L-threonyl-[protein] + ATP = O-phospho-L-threonyl-[protein] + ADP + H(+)</text>
        <dbReference type="Rhea" id="RHEA:46608"/>
        <dbReference type="Rhea" id="RHEA-COMP:11060"/>
        <dbReference type="Rhea" id="RHEA-COMP:11605"/>
        <dbReference type="ChEBI" id="CHEBI:15378"/>
        <dbReference type="ChEBI" id="CHEBI:30013"/>
        <dbReference type="ChEBI" id="CHEBI:30616"/>
        <dbReference type="ChEBI" id="CHEBI:61977"/>
        <dbReference type="ChEBI" id="CHEBI:456216"/>
        <dbReference type="EC" id="2.7.11.1"/>
    </reaction>
</comment>
<dbReference type="GO" id="GO:0030246">
    <property type="term" value="F:carbohydrate binding"/>
    <property type="evidence" value="ECO:0007669"/>
    <property type="project" value="UniProtKB-KW"/>
</dbReference>
<evidence type="ECO:0000256" key="14">
    <source>
        <dbReference type="ARBA" id="ARBA00023157"/>
    </source>
</evidence>
<evidence type="ECO:0000256" key="20">
    <source>
        <dbReference type="PROSITE-ProRule" id="PRU10141"/>
    </source>
</evidence>
<dbReference type="Gene3D" id="1.10.510.10">
    <property type="entry name" value="Transferase(Phosphotransferase) domain 1"/>
    <property type="match status" value="1"/>
</dbReference>
<feature type="domain" description="Apple" evidence="25">
    <location>
        <begin position="344"/>
        <end position="423"/>
    </location>
</feature>
<keyword evidence="3 19" id="KW-0723">Serine/threonine-protein kinase</keyword>
<evidence type="ECO:0000256" key="11">
    <source>
        <dbReference type="ARBA" id="ARBA00022840"/>
    </source>
</evidence>
<dbReference type="SMART" id="SM00473">
    <property type="entry name" value="PAN_AP"/>
    <property type="match status" value="1"/>
</dbReference>
<evidence type="ECO:0000259" key="23">
    <source>
        <dbReference type="PROSITE" id="PS50011"/>
    </source>
</evidence>
<dbReference type="SMART" id="SM00220">
    <property type="entry name" value="S_TKc"/>
    <property type="match status" value="1"/>
</dbReference>
<feature type="signal peptide" evidence="22">
    <location>
        <begin position="1"/>
        <end position="26"/>
    </location>
</feature>
<evidence type="ECO:0000259" key="25">
    <source>
        <dbReference type="PROSITE" id="PS50948"/>
    </source>
</evidence>
<evidence type="ECO:0000256" key="10">
    <source>
        <dbReference type="ARBA" id="ARBA00022777"/>
    </source>
</evidence>
<sequence length="782" mass="87993">MGNRTKLLLSLHVLMLYFLSFETCLSFENNTISPGQSLSGNQTISSGNERFELGFFKPGNSTHYYVGIWYKKLPVRTVVWVANRDKPVLDPSTSKLQLSEKGDLVLYDQSGIPLWSAESSLNSMNSTVAVLENDGNLVLRNSSNPLAIVWESFDHPTDTWLSGAKLGMNKITKKGQIYISWRNSNDPASGPYSLGLDPNGTTMYFILQNGNRRWTCGMWLERVSSFSTDIVAINYATVQYVSTKKENFYSYNVTNSSVLVRFVMDISGKLQQLIWQDDSQKWREIWAKPKDQCEIYAFCGAYGACNQYSLPTCECLHGFEPKISGEWNKGNHTHGCLRRTPLQCNNGVKDGFKVIPNIRIPANSMMLTNKKSLEECESACLRDCSCTAYTYDGNCSIWQEDLLNIQYLSYGDNLGRDLHFRLPMTELGALRGEARGRIEWFTISLAAAIVILIFILGLLVSTCWMKIFSDTKPTDDGLILFKFGDLKSATKNFSEKLGEGGFGSVFKGTLPNSAVVAVKRLKCQGQEDKQFRNEVSTIGTIHHVNLVRLLGFCVKGMKRFLVYDYMPNGSLDSHLFYKDSKILDWKTRYHIVLGVARGLAYLHEKCIKRIIHCDIKPENILLDSDYNPVLSDFGLAKLLGRDFSRVLTTMKGTRGYLAPEMISGDPITPKSDVFSYGMLLLEIISGRRNWETGDDGTNNYFPARAAICVSNRGDELSLLDSKLQGNANANEVIRACRLACWCIQDAEQSRPSMGHVVQILEGVREINIPPIPWFIQTIVFDK</sequence>
<dbReference type="FunFam" id="2.90.10.10:FF:000002">
    <property type="entry name" value="Serine/threonine-protein kinase"/>
    <property type="match status" value="1"/>
</dbReference>
<dbReference type="InterPro" id="IPR024171">
    <property type="entry name" value="SRK-like_kinase"/>
</dbReference>
<keyword evidence="2" id="KW-1003">Cell membrane</keyword>